<organism evidence="1 2">
    <name type="scientific">Brassica cretica</name>
    <name type="common">Mustard</name>
    <dbReference type="NCBI Taxonomy" id="69181"/>
    <lineage>
        <taxon>Eukaryota</taxon>
        <taxon>Viridiplantae</taxon>
        <taxon>Streptophyta</taxon>
        <taxon>Embryophyta</taxon>
        <taxon>Tracheophyta</taxon>
        <taxon>Spermatophyta</taxon>
        <taxon>Magnoliopsida</taxon>
        <taxon>eudicotyledons</taxon>
        <taxon>Gunneridae</taxon>
        <taxon>Pentapetalae</taxon>
        <taxon>rosids</taxon>
        <taxon>malvids</taxon>
        <taxon>Brassicales</taxon>
        <taxon>Brassicaceae</taxon>
        <taxon>Brassiceae</taxon>
        <taxon>Brassica</taxon>
    </lineage>
</organism>
<protein>
    <submittedName>
        <fullName evidence="1">Uncharacterized protein</fullName>
    </submittedName>
</protein>
<evidence type="ECO:0000313" key="1">
    <source>
        <dbReference type="EMBL" id="KAF3549495.1"/>
    </source>
</evidence>
<accession>A0ABQ7CCT3</accession>
<proteinExistence type="predicted"/>
<evidence type="ECO:0000313" key="2">
    <source>
        <dbReference type="Proteomes" id="UP000266723"/>
    </source>
</evidence>
<dbReference type="Proteomes" id="UP000266723">
    <property type="component" value="Unassembled WGS sequence"/>
</dbReference>
<keyword evidence="2" id="KW-1185">Reference proteome</keyword>
<gene>
    <name evidence="1" type="ORF">DY000_02010519</name>
</gene>
<name>A0ABQ7CCT3_BRACR</name>
<comment type="caution">
    <text evidence="1">The sequence shown here is derived from an EMBL/GenBank/DDBJ whole genome shotgun (WGS) entry which is preliminary data.</text>
</comment>
<sequence>MQGLCDSVSILSETIDVLERSRRLHEEEEVGVSCNGGEGAGCYLFDSVGVVWSEQKRRGSNCSGGCGSAAAAVQGVAELAIREVAIVTVAVKRLR</sequence>
<dbReference type="EMBL" id="QGKV02000832">
    <property type="protein sequence ID" value="KAF3549495.1"/>
    <property type="molecule type" value="Genomic_DNA"/>
</dbReference>
<reference evidence="1 2" key="1">
    <citation type="journal article" date="2020" name="BMC Genomics">
        <title>Intraspecific diversification of the crop wild relative Brassica cretica Lam. using demographic model selection.</title>
        <authorList>
            <person name="Kioukis A."/>
            <person name="Michalopoulou V.A."/>
            <person name="Briers L."/>
            <person name="Pirintsos S."/>
            <person name="Studholme D.J."/>
            <person name="Pavlidis P."/>
            <person name="Sarris P.F."/>
        </authorList>
    </citation>
    <scope>NUCLEOTIDE SEQUENCE [LARGE SCALE GENOMIC DNA]</scope>
    <source>
        <strain evidence="2">cv. PFS-1207/04</strain>
    </source>
</reference>